<comment type="subcellular location">
    <subcellularLocation>
        <location evidence="1">Cell membrane</location>
        <topology evidence="1">Multi-pass membrane protein</topology>
    </subcellularLocation>
</comment>
<keyword evidence="11" id="KW-1185">Reference proteome</keyword>
<comment type="caution">
    <text evidence="10">The sequence shown here is derived from an EMBL/GenBank/DDBJ whole genome shotgun (WGS) entry which is preliminary data.</text>
</comment>
<evidence type="ECO:0000256" key="5">
    <source>
        <dbReference type="ARBA" id="ARBA00022989"/>
    </source>
</evidence>
<evidence type="ECO:0000256" key="2">
    <source>
        <dbReference type="ARBA" id="ARBA00022448"/>
    </source>
</evidence>
<feature type="transmembrane region" description="Helical" evidence="8">
    <location>
        <begin position="180"/>
        <end position="205"/>
    </location>
</feature>
<dbReference type="InterPro" id="IPR006037">
    <property type="entry name" value="RCK_C"/>
</dbReference>
<evidence type="ECO:0000256" key="4">
    <source>
        <dbReference type="ARBA" id="ARBA00022692"/>
    </source>
</evidence>
<feature type="transmembrane region" description="Helical" evidence="8">
    <location>
        <begin position="266"/>
        <end position="285"/>
    </location>
</feature>
<keyword evidence="6" id="KW-0406">Ion transport</keyword>
<evidence type="ECO:0000256" key="8">
    <source>
        <dbReference type="SAM" id="Phobius"/>
    </source>
</evidence>
<evidence type="ECO:0000313" key="10">
    <source>
        <dbReference type="EMBL" id="MBU5675192.1"/>
    </source>
</evidence>
<sequence length="480" mass="51723">MNILLISGIILLTCAISSKVLYRYGIPTLAMFLAMGMIMGSEGIGGVYFDNAQLATSISNLGLVFIMFSGGFGTNWKTAKPVAFSSAVLATFGVALTALLIGIFSYFVLGLTFLEGMLLGSIISSTDAASVFSILRSKKLDLKNGLAPMLEMESGSNDPMAYMLTTIFLGLILGKGENVFLLLATQIALGLIVGAIVGKLAVWLINNIKLDIDGLYSIIVIGVALLSFALAELFAGNGFLAVYITGIIMGNSRLVHKVSLVRYFDGLSWLMQILLFFTLGLLVFPSRLLNVILPGIATAVFIIFVARPIAVFLILSLFKRPIKDQLLVSWVGFRGAAAIVFATYPLTAGLAVADYIFNIVFFVAVVSVLVQGTLFIPIAKKLNLIGSEETVLKTFTDYSGEIHAELLEVKIPEDSKIANKTIMDLDIPMDILIVMVRRNGKIITPRGATEIKAGDIMMLAGGNKEQLMSMDEKIKGSFSF</sequence>
<dbReference type="PROSITE" id="PS51202">
    <property type="entry name" value="RCK_C"/>
    <property type="match status" value="1"/>
</dbReference>
<organism evidence="10 11">
    <name type="scientific">Alkaliphilus flagellatus</name>
    <dbReference type="NCBI Taxonomy" id="2841507"/>
    <lineage>
        <taxon>Bacteria</taxon>
        <taxon>Bacillati</taxon>
        <taxon>Bacillota</taxon>
        <taxon>Clostridia</taxon>
        <taxon>Peptostreptococcales</taxon>
        <taxon>Natronincolaceae</taxon>
        <taxon>Alkaliphilus</taxon>
    </lineage>
</organism>
<evidence type="ECO:0000256" key="7">
    <source>
        <dbReference type="ARBA" id="ARBA00023136"/>
    </source>
</evidence>
<feature type="transmembrane region" description="Helical" evidence="8">
    <location>
        <begin position="82"/>
        <end position="109"/>
    </location>
</feature>
<keyword evidence="4 8" id="KW-0812">Transmembrane</keyword>
<proteinExistence type="predicted"/>
<feature type="domain" description="RCK C-terminal" evidence="9">
    <location>
        <begin position="393"/>
        <end position="476"/>
    </location>
</feature>
<dbReference type="RefSeq" id="WP_216414691.1">
    <property type="nucleotide sequence ID" value="NZ_JAHLQK010000001.1"/>
</dbReference>
<dbReference type="EMBL" id="JAHLQK010000001">
    <property type="protein sequence ID" value="MBU5675192.1"/>
    <property type="molecule type" value="Genomic_DNA"/>
</dbReference>
<evidence type="ECO:0000313" key="11">
    <source>
        <dbReference type="Proteomes" id="UP000779508"/>
    </source>
</evidence>
<evidence type="ECO:0000256" key="6">
    <source>
        <dbReference type="ARBA" id="ARBA00023065"/>
    </source>
</evidence>
<name>A0ABS6FY85_9FIRM</name>
<feature type="transmembrane region" description="Helical" evidence="8">
    <location>
        <begin position="58"/>
        <end position="76"/>
    </location>
</feature>
<dbReference type="Proteomes" id="UP000779508">
    <property type="component" value="Unassembled WGS sequence"/>
</dbReference>
<keyword evidence="2" id="KW-0813">Transport</keyword>
<feature type="transmembrane region" description="Helical" evidence="8">
    <location>
        <begin position="28"/>
        <end position="49"/>
    </location>
</feature>
<keyword evidence="3" id="KW-0050">Antiport</keyword>
<feature type="transmembrane region" description="Helical" evidence="8">
    <location>
        <begin position="356"/>
        <end position="376"/>
    </location>
</feature>
<feature type="transmembrane region" description="Helical" evidence="8">
    <location>
        <begin position="155"/>
        <end position="173"/>
    </location>
</feature>
<protein>
    <submittedName>
        <fullName evidence="10">Potassium/proton antiporter</fullName>
    </submittedName>
</protein>
<keyword evidence="5 8" id="KW-1133">Transmembrane helix</keyword>
<evidence type="ECO:0000256" key="1">
    <source>
        <dbReference type="ARBA" id="ARBA00004651"/>
    </source>
</evidence>
<dbReference type="NCBIfam" id="NF003716">
    <property type="entry name" value="PRK05326.1-3"/>
    <property type="match status" value="1"/>
</dbReference>
<feature type="transmembrane region" description="Helical" evidence="8">
    <location>
        <begin position="217"/>
        <end position="245"/>
    </location>
</feature>
<gene>
    <name evidence="10" type="ORF">KQI88_02015</name>
</gene>
<evidence type="ECO:0000259" key="9">
    <source>
        <dbReference type="PROSITE" id="PS51202"/>
    </source>
</evidence>
<feature type="transmembrane region" description="Helical" evidence="8">
    <location>
        <begin position="291"/>
        <end position="315"/>
    </location>
</feature>
<dbReference type="PANTHER" id="PTHR32507">
    <property type="entry name" value="NA(+)/H(+) ANTIPORTER 1"/>
    <property type="match status" value="1"/>
</dbReference>
<dbReference type="PANTHER" id="PTHR32507:SF7">
    <property type="entry name" value="K(+)_H(+) ANTIPORTER NHAP2"/>
    <property type="match status" value="1"/>
</dbReference>
<evidence type="ECO:0000256" key="3">
    <source>
        <dbReference type="ARBA" id="ARBA00022449"/>
    </source>
</evidence>
<dbReference type="InterPro" id="IPR006153">
    <property type="entry name" value="Cation/H_exchanger_TM"/>
</dbReference>
<dbReference type="Pfam" id="PF00999">
    <property type="entry name" value="Na_H_Exchanger"/>
    <property type="match status" value="1"/>
</dbReference>
<feature type="transmembrane region" description="Helical" evidence="8">
    <location>
        <begin position="327"/>
        <end position="344"/>
    </location>
</feature>
<keyword evidence="7 8" id="KW-0472">Membrane</keyword>
<dbReference type="NCBIfam" id="NF003715">
    <property type="entry name" value="PRK05326.1-2"/>
    <property type="match status" value="1"/>
</dbReference>
<accession>A0ABS6FY85</accession>
<reference evidence="10 11" key="1">
    <citation type="submission" date="2021-06" db="EMBL/GenBank/DDBJ databases">
        <authorList>
            <person name="Sun Q."/>
            <person name="Li D."/>
        </authorList>
    </citation>
    <scope>NUCLEOTIDE SEQUENCE [LARGE SCALE GENOMIC DNA]</scope>
    <source>
        <strain evidence="10 11">MSJ-5</strain>
    </source>
</reference>
<dbReference type="Pfam" id="PF02080">
    <property type="entry name" value="TrkA_C"/>
    <property type="match status" value="1"/>
</dbReference>